<evidence type="ECO:0008006" key="4">
    <source>
        <dbReference type="Google" id="ProtNLM"/>
    </source>
</evidence>
<name>A0A9P7SXK2_9HYPO</name>
<dbReference type="InterPro" id="IPR038511">
    <property type="entry name" value="TAP42/TAP46-like_sf"/>
</dbReference>
<comment type="caution">
    <text evidence="2">The sequence shown here is derived from an EMBL/GenBank/DDBJ whole genome shotgun (WGS) entry which is preliminary data.</text>
</comment>
<dbReference type="Proteomes" id="UP000748025">
    <property type="component" value="Unassembled WGS sequence"/>
</dbReference>
<sequence>MASSDEPESLDAAFAEAETKRQTIECLPATSPSYGSDLAALISRYASLVEQVDSLALFSPNESIEDAPTSSLRYLPLHHTIAELVQRTPFSSSSGARGRRPQKQQRILVLRAARDAYERFLSLAEGYALVTGPHAKLLERYRDDEEAFSLVPRQGDMTAKREAKIANFRTEKALREKLALLRRDPHYVHKDEEAVREVYLVDVQWRIHTTFEGLDSLNRELEMLRMAPAEQEEGEEEEEGTYNGHGGASLPSSRNEDTDSTVRLDQPFQRSLLHKGGPLLSKQGRPLQPFTLVGTRTDLAKGVFRPGHNLPTMSVDEYLEEEKRRGGILEGGTDPAPVVLDEDDMEAVDRETYKARRWDDYKDENRRGAGNTLNMG</sequence>
<dbReference type="GO" id="GO:0035303">
    <property type="term" value="P:regulation of dephosphorylation"/>
    <property type="evidence" value="ECO:0007669"/>
    <property type="project" value="TreeGrafter"/>
</dbReference>
<proteinExistence type="predicted"/>
<dbReference type="PANTHER" id="PTHR10933:SF9">
    <property type="entry name" value="IMMUNOGLOBULIN-BINDING PROTEIN 1"/>
    <property type="match status" value="1"/>
</dbReference>
<dbReference type="InterPro" id="IPR007304">
    <property type="entry name" value="TAP46-like"/>
</dbReference>
<feature type="region of interest" description="Disordered" evidence="1">
    <location>
        <begin position="228"/>
        <end position="262"/>
    </location>
</feature>
<dbReference type="GO" id="GO:0005829">
    <property type="term" value="C:cytosol"/>
    <property type="evidence" value="ECO:0007669"/>
    <property type="project" value="TreeGrafter"/>
</dbReference>
<accession>A0A9P7SXK2</accession>
<dbReference type="Gene3D" id="1.25.40.540">
    <property type="entry name" value="TAP42-like family"/>
    <property type="match status" value="1"/>
</dbReference>
<reference evidence="2" key="1">
    <citation type="journal article" date="2020" name="bioRxiv">
        <title>Whole genome comparisons of ergot fungi reveals the divergence and evolution of species within the genus Claviceps are the result of varying mechanisms driving genome evolution and host range expansion.</title>
        <authorList>
            <person name="Wyka S.A."/>
            <person name="Mondo S.J."/>
            <person name="Liu M."/>
            <person name="Dettman J."/>
            <person name="Nalam V."/>
            <person name="Broders K.D."/>
        </authorList>
    </citation>
    <scope>NUCLEOTIDE SEQUENCE</scope>
    <source>
        <strain evidence="2">CCC 602</strain>
    </source>
</reference>
<evidence type="ECO:0000313" key="2">
    <source>
        <dbReference type="EMBL" id="KAG5998757.1"/>
    </source>
</evidence>
<evidence type="ECO:0000313" key="3">
    <source>
        <dbReference type="Proteomes" id="UP000748025"/>
    </source>
</evidence>
<organism evidence="2 3">
    <name type="scientific">Claviceps pusilla</name>
    <dbReference type="NCBI Taxonomy" id="123648"/>
    <lineage>
        <taxon>Eukaryota</taxon>
        <taxon>Fungi</taxon>
        <taxon>Dikarya</taxon>
        <taxon>Ascomycota</taxon>
        <taxon>Pezizomycotina</taxon>
        <taxon>Sordariomycetes</taxon>
        <taxon>Hypocreomycetidae</taxon>
        <taxon>Hypocreales</taxon>
        <taxon>Clavicipitaceae</taxon>
        <taxon>Claviceps</taxon>
    </lineage>
</organism>
<keyword evidence="3" id="KW-1185">Reference proteome</keyword>
<dbReference type="Pfam" id="PF04177">
    <property type="entry name" value="TAP42"/>
    <property type="match status" value="1"/>
</dbReference>
<dbReference type="OrthoDB" id="10261753at2759"/>
<evidence type="ECO:0000256" key="1">
    <source>
        <dbReference type="SAM" id="MobiDB-lite"/>
    </source>
</evidence>
<protein>
    <recommendedName>
        <fullName evidence="4">TAP42-like protein</fullName>
    </recommendedName>
</protein>
<feature type="compositionally biased region" description="Acidic residues" evidence="1">
    <location>
        <begin position="230"/>
        <end position="240"/>
    </location>
</feature>
<dbReference type="GO" id="GO:0009966">
    <property type="term" value="P:regulation of signal transduction"/>
    <property type="evidence" value="ECO:0007669"/>
    <property type="project" value="InterPro"/>
</dbReference>
<dbReference type="PANTHER" id="PTHR10933">
    <property type="entry name" value="IMMUNOGLOBULIN-BINDING PROTEIN 1"/>
    <property type="match status" value="1"/>
</dbReference>
<dbReference type="AlphaFoldDB" id="A0A9P7SXK2"/>
<gene>
    <name evidence="2" type="ORF">E4U43_002366</name>
</gene>
<dbReference type="EMBL" id="SRPW01001824">
    <property type="protein sequence ID" value="KAG5998757.1"/>
    <property type="molecule type" value="Genomic_DNA"/>
</dbReference>
<dbReference type="GO" id="GO:0051721">
    <property type="term" value="F:protein phosphatase 2A binding"/>
    <property type="evidence" value="ECO:0007669"/>
    <property type="project" value="TreeGrafter"/>
</dbReference>